<accession>A0A0A6VDD2</accession>
<comment type="catalytic activity">
    <reaction evidence="1">
        <text>ATP + protein L-histidine = ADP + protein N-phospho-L-histidine.</text>
        <dbReference type="EC" id="2.7.13.3"/>
    </reaction>
</comment>
<dbReference type="InterPro" id="IPR036890">
    <property type="entry name" value="HATPase_C_sf"/>
</dbReference>
<dbReference type="InterPro" id="IPR005467">
    <property type="entry name" value="His_kinase_dom"/>
</dbReference>
<protein>
    <recommendedName>
        <fullName evidence="3">histidine kinase</fullName>
        <ecNumber evidence="3">2.7.13.3</ecNumber>
    </recommendedName>
</protein>
<dbReference type="InterPro" id="IPR036097">
    <property type="entry name" value="HisK_dim/P_sf"/>
</dbReference>
<keyword evidence="13 14" id="KW-0472">Membrane</keyword>
<keyword evidence="6" id="KW-0808">Transferase</keyword>
<evidence type="ECO:0000256" key="4">
    <source>
        <dbReference type="ARBA" id="ARBA00022475"/>
    </source>
</evidence>
<dbReference type="GO" id="GO:0000155">
    <property type="term" value="F:phosphorelay sensor kinase activity"/>
    <property type="evidence" value="ECO:0007669"/>
    <property type="project" value="InterPro"/>
</dbReference>
<keyword evidence="12" id="KW-0902">Two-component regulatory system</keyword>
<dbReference type="Gene3D" id="6.10.340.10">
    <property type="match status" value="1"/>
</dbReference>
<dbReference type="EMBL" id="JAAIWK010000001">
    <property type="protein sequence ID" value="NEY18532.1"/>
    <property type="molecule type" value="Genomic_DNA"/>
</dbReference>
<dbReference type="SUPFAM" id="SSF158472">
    <property type="entry name" value="HAMP domain-like"/>
    <property type="match status" value="1"/>
</dbReference>
<evidence type="ECO:0000256" key="5">
    <source>
        <dbReference type="ARBA" id="ARBA00022553"/>
    </source>
</evidence>
<dbReference type="FunFam" id="1.10.287.130:FF:000001">
    <property type="entry name" value="Two-component sensor histidine kinase"/>
    <property type="match status" value="1"/>
</dbReference>
<reference evidence="18 20" key="3">
    <citation type="submission" date="2020-03" db="EMBL/GenBank/DDBJ databases">
        <title>Bacillus aquiflavi sp. nov., isolated from yellow water of strong flavor Chinese baijiu in Yibin region of China.</title>
        <authorList>
            <person name="Xie J."/>
        </authorList>
    </citation>
    <scope>NUCLEOTIDE SEQUENCE [LARGE SCALE GENOMIC DNA]</scope>
    <source>
        <strain evidence="18 20">Gsoil 114</strain>
    </source>
</reference>
<keyword evidence="8" id="KW-0547">Nucleotide-binding</keyword>
<dbReference type="RefSeq" id="WP_035355632.1">
    <property type="nucleotide sequence ID" value="NZ_JAAIWK010000001.1"/>
</dbReference>
<evidence type="ECO:0000313" key="19">
    <source>
        <dbReference type="Proteomes" id="UP000030588"/>
    </source>
</evidence>
<organism evidence="17 19">
    <name type="scientific">Heyndrickxia ginsengihumi</name>
    <dbReference type="NCBI Taxonomy" id="363870"/>
    <lineage>
        <taxon>Bacteria</taxon>
        <taxon>Bacillati</taxon>
        <taxon>Bacillota</taxon>
        <taxon>Bacilli</taxon>
        <taxon>Bacillales</taxon>
        <taxon>Bacillaceae</taxon>
        <taxon>Heyndrickxia</taxon>
    </lineage>
</organism>
<dbReference type="OrthoDB" id="335833at2"/>
<dbReference type="CDD" id="cd06225">
    <property type="entry name" value="HAMP"/>
    <property type="match status" value="1"/>
</dbReference>
<feature type="transmembrane region" description="Helical" evidence="14">
    <location>
        <begin position="167"/>
        <end position="191"/>
    </location>
</feature>
<evidence type="ECO:0000256" key="10">
    <source>
        <dbReference type="ARBA" id="ARBA00022840"/>
    </source>
</evidence>
<dbReference type="SMART" id="SM00387">
    <property type="entry name" value="HATPase_c"/>
    <property type="match status" value="1"/>
</dbReference>
<evidence type="ECO:0000256" key="2">
    <source>
        <dbReference type="ARBA" id="ARBA00004651"/>
    </source>
</evidence>
<dbReference type="Gene3D" id="1.10.287.130">
    <property type="match status" value="1"/>
</dbReference>
<reference evidence="17 19" key="1">
    <citation type="submission" date="2014-10" db="EMBL/GenBank/DDBJ databases">
        <title>Draft genome of phytase producing Bacillus ginsengihumi strain M2.11.</title>
        <authorList>
            <person name="Toymentseva A."/>
            <person name="Boulygina E.A."/>
            <person name="Kazakov S.V."/>
            <person name="Kayumov I."/>
            <person name="Suleimanova A.D."/>
            <person name="Mardanova A.M."/>
            <person name="Maria S.N."/>
            <person name="Sergey M.Y."/>
            <person name="Sharipova M.R."/>
        </authorList>
    </citation>
    <scope>NUCLEOTIDE SEQUENCE [LARGE SCALE GENOMIC DNA]</scope>
    <source>
        <strain evidence="17 19">M2.11</strain>
    </source>
</reference>
<dbReference type="Pfam" id="PF02518">
    <property type="entry name" value="HATPase_c"/>
    <property type="match status" value="1"/>
</dbReference>
<dbReference type="CDD" id="cd00082">
    <property type="entry name" value="HisKA"/>
    <property type="match status" value="1"/>
</dbReference>
<dbReference type="FunFam" id="3.30.565.10:FF:000006">
    <property type="entry name" value="Sensor histidine kinase WalK"/>
    <property type="match status" value="1"/>
</dbReference>
<comment type="subcellular location">
    <subcellularLocation>
        <location evidence="2">Cell membrane</location>
        <topology evidence="2">Multi-pass membrane protein</topology>
    </subcellularLocation>
</comment>
<evidence type="ECO:0000256" key="12">
    <source>
        <dbReference type="ARBA" id="ARBA00023012"/>
    </source>
</evidence>
<dbReference type="SUPFAM" id="SSF55874">
    <property type="entry name" value="ATPase domain of HSP90 chaperone/DNA topoisomerase II/histidine kinase"/>
    <property type="match status" value="1"/>
</dbReference>
<feature type="transmembrane region" description="Helical" evidence="14">
    <location>
        <begin position="12"/>
        <end position="34"/>
    </location>
</feature>
<dbReference type="InterPro" id="IPR003661">
    <property type="entry name" value="HisK_dim/P_dom"/>
</dbReference>
<evidence type="ECO:0000256" key="11">
    <source>
        <dbReference type="ARBA" id="ARBA00022989"/>
    </source>
</evidence>
<evidence type="ECO:0000256" key="7">
    <source>
        <dbReference type="ARBA" id="ARBA00022692"/>
    </source>
</evidence>
<dbReference type="PANTHER" id="PTHR45528:SF1">
    <property type="entry name" value="SENSOR HISTIDINE KINASE CPXA"/>
    <property type="match status" value="1"/>
</dbReference>
<evidence type="ECO:0000259" key="16">
    <source>
        <dbReference type="PROSITE" id="PS50885"/>
    </source>
</evidence>
<feature type="domain" description="HAMP" evidence="16">
    <location>
        <begin position="193"/>
        <end position="245"/>
    </location>
</feature>
<evidence type="ECO:0000256" key="8">
    <source>
        <dbReference type="ARBA" id="ARBA00022741"/>
    </source>
</evidence>
<dbReference type="PROSITE" id="PS50885">
    <property type="entry name" value="HAMP"/>
    <property type="match status" value="1"/>
</dbReference>
<dbReference type="InterPro" id="IPR004358">
    <property type="entry name" value="Sig_transdc_His_kin-like_C"/>
</dbReference>
<keyword evidence="11 14" id="KW-1133">Transmembrane helix</keyword>
<feature type="domain" description="Histidine kinase" evidence="15">
    <location>
        <begin position="260"/>
        <end position="481"/>
    </location>
</feature>
<evidence type="ECO:0000313" key="18">
    <source>
        <dbReference type="EMBL" id="NEY18532.1"/>
    </source>
</evidence>
<dbReference type="PANTHER" id="PTHR45528">
    <property type="entry name" value="SENSOR HISTIDINE KINASE CPXA"/>
    <property type="match status" value="1"/>
</dbReference>
<evidence type="ECO:0000256" key="3">
    <source>
        <dbReference type="ARBA" id="ARBA00012438"/>
    </source>
</evidence>
<dbReference type="Proteomes" id="UP000476934">
    <property type="component" value="Unassembled WGS sequence"/>
</dbReference>
<keyword evidence="10" id="KW-0067">ATP-binding</keyword>
<evidence type="ECO:0000256" key="1">
    <source>
        <dbReference type="ARBA" id="ARBA00000085"/>
    </source>
</evidence>
<dbReference type="InterPro" id="IPR003594">
    <property type="entry name" value="HATPase_dom"/>
</dbReference>
<evidence type="ECO:0000256" key="14">
    <source>
        <dbReference type="SAM" id="Phobius"/>
    </source>
</evidence>
<dbReference type="PRINTS" id="PR00344">
    <property type="entry name" value="BCTRLSENSOR"/>
</dbReference>
<keyword evidence="9 18" id="KW-0418">Kinase</keyword>
<dbReference type="SMART" id="SM00388">
    <property type="entry name" value="HisKA"/>
    <property type="match status" value="1"/>
</dbReference>
<evidence type="ECO:0000256" key="13">
    <source>
        <dbReference type="ARBA" id="ARBA00023136"/>
    </source>
</evidence>
<evidence type="ECO:0000256" key="9">
    <source>
        <dbReference type="ARBA" id="ARBA00022777"/>
    </source>
</evidence>
<dbReference type="Gene3D" id="3.30.565.10">
    <property type="entry name" value="Histidine kinase-like ATPase, C-terminal domain"/>
    <property type="match status" value="1"/>
</dbReference>
<gene>
    <name evidence="18" type="ORF">G4D61_00930</name>
    <name evidence="17" type="ORF">NG54_14815</name>
</gene>
<comment type="caution">
    <text evidence="17">The sequence shown here is derived from an EMBL/GenBank/DDBJ whole genome shotgun (WGS) entry which is preliminary data.</text>
</comment>
<reference evidence="18" key="2">
    <citation type="submission" date="2020-02" db="EMBL/GenBank/DDBJ databases">
        <authorList>
            <person name="Feng H."/>
        </authorList>
    </citation>
    <scope>NUCLEOTIDE SEQUENCE [LARGE SCALE GENOMIC DNA]</scope>
    <source>
        <strain evidence="18">Gsoil 114</strain>
    </source>
</reference>
<dbReference type="InterPro" id="IPR050398">
    <property type="entry name" value="HssS/ArlS-like"/>
</dbReference>
<dbReference type="CDD" id="cd00075">
    <property type="entry name" value="HATPase"/>
    <property type="match status" value="1"/>
</dbReference>
<dbReference type="Proteomes" id="UP000030588">
    <property type="component" value="Unassembled WGS sequence"/>
</dbReference>
<dbReference type="GO" id="GO:0005886">
    <property type="term" value="C:plasma membrane"/>
    <property type="evidence" value="ECO:0007669"/>
    <property type="project" value="UniProtKB-SubCell"/>
</dbReference>
<dbReference type="EC" id="2.7.13.3" evidence="3"/>
<sequence length="481" mass="54654">MSIRKRLVLSNIAMVLIPVLLFIAAVLLLVSIFFGDIKRFMNFGAAKNLDTTIINQEFTSIKKVASLSPEQLEHQNYLAAIDQKLRKHHASIIIRKDHKIIFKSSMVKQLSISTLPSFGEDDRWQPVQWVGSHHYIIQSYDFYFSNGKKGTVFIARDAGTFIHAGRALFLTLFGVLLLILISTNGLLTYFVSRTIIKPVNKLIQVAQKIGEGDLDFQIGIKQKDELGKLAQTFDHMRQKLKESINVQLQYEENRKELIANISHDLKTPITSIKGYVEGIRDGVANTPVKMERYLNTIYTKSVDMDKLIDELALYSKLDMNRLPYHFEEVNIQSFLLELIDELTFDLENENVALFFHTNISEPYRVLADREKIKRAVTNIVSNSLKYMDKDKKSIEISIKGQADESVVVQIKDNGPGISEEALPYIFERFYRADPSRNTGTGGSGLGLAIVRRIIEDHGGNIWVESKIGKGTSIFFTLKTFV</sequence>
<keyword evidence="7 14" id="KW-0812">Transmembrane</keyword>
<evidence type="ECO:0000313" key="20">
    <source>
        <dbReference type="Proteomes" id="UP000476934"/>
    </source>
</evidence>
<dbReference type="STRING" id="363870.NG54_14815"/>
<name>A0A0A6VDD2_9BACI</name>
<keyword evidence="20" id="KW-1185">Reference proteome</keyword>
<dbReference type="InterPro" id="IPR003660">
    <property type="entry name" value="HAMP_dom"/>
</dbReference>
<evidence type="ECO:0000259" key="15">
    <source>
        <dbReference type="PROSITE" id="PS50109"/>
    </source>
</evidence>
<dbReference type="PROSITE" id="PS50109">
    <property type="entry name" value="HIS_KIN"/>
    <property type="match status" value="1"/>
</dbReference>
<dbReference type="Pfam" id="PF00512">
    <property type="entry name" value="HisKA"/>
    <property type="match status" value="1"/>
</dbReference>
<proteinExistence type="predicted"/>
<evidence type="ECO:0000256" key="6">
    <source>
        <dbReference type="ARBA" id="ARBA00022679"/>
    </source>
</evidence>
<dbReference type="SUPFAM" id="SSF47384">
    <property type="entry name" value="Homodimeric domain of signal transducing histidine kinase"/>
    <property type="match status" value="1"/>
</dbReference>
<dbReference type="Pfam" id="PF00672">
    <property type="entry name" value="HAMP"/>
    <property type="match status" value="1"/>
</dbReference>
<keyword evidence="5" id="KW-0597">Phosphoprotein</keyword>
<keyword evidence="4" id="KW-1003">Cell membrane</keyword>
<dbReference type="AlphaFoldDB" id="A0A0A6VDD2"/>
<dbReference type="GO" id="GO:0005524">
    <property type="term" value="F:ATP binding"/>
    <property type="evidence" value="ECO:0007669"/>
    <property type="project" value="UniProtKB-KW"/>
</dbReference>
<dbReference type="SMART" id="SM00304">
    <property type="entry name" value="HAMP"/>
    <property type="match status" value="1"/>
</dbReference>
<evidence type="ECO:0000313" key="17">
    <source>
        <dbReference type="EMBL" id="KHD84539.1"/>
    </source>
</evidence>
<dbReference type="EMBL" id="JRUN01000053">
    <property type="protein sequence ID" value="KHD84539.1"/>
    <property type="molecule type" value="Genomic_DNA"/>
</dbReference>